<proteinExistence type="predicted"/>
<feature type="non-terminal residue" evidence="1">
    <location>
        <position position="1"/>
    </location>
</feature>
<dbReference type="Proteomes" id="UP001328107">
    <property type="component" value="Unassembled WGS sequence"/>
</dbReference>
<evidence type="ECO:0000313" key="2">
    <source>
        <dbReference type="Proteomes" id="UP001328107"/>
    </source>
</evidence>
<name>A0AAN5D3X2_9BILA</name>
<keyword evidence="2" id="KW-1185">Reference proteome</keyword>
<dbReference type="EMBL" id="BTRK01000005">
    <property type="protein sequence ID" value="GMR55164.1"/>
    <property type="molecule type" value="Genomic_DNA"/>
</dbReference>
<accession>A0AAN5D3X2</accession>
<sequence>TIVVEFELGDGAAQARRWKTPVTEAAKFLRVIEITTKLGKVCCQLDVTRTDSSLIDLIRLIECENLKIEHQEAKSVIERRSGFKTVDEAATLNLAFFSSNADFFPSVTTLTIRNVRMAEEDYAPLVE</sequence>
<evidence type="ECO:0000313" key="1">
    <source>
        <dbReference type="EMBL" id="GMR55164.1"/>
    </source>
</evidence>
<reference evidence="2" key="1">
    <citation type="submission" date="2022-10" db="EMBL/GenBank/DDBJ databases">
        <title>Genome assembly of Pristionchus species.</title>
        <authorList>
            <person name="Yoshida K."/>
            <person name="Sommer R.J."/>
        </authorList>
    </citation>
    <scope>NUCLEOTIDE SEQUENCE [LARGE SCALE GENOMIC DNA]</scope>
    <source>
        <strain evidence="2">RS5460</strain>
    </source>
</reference>
<comment type="caution">
    <text evidence="1">The sequence shown here is derived from an EMBL/GenBank/DDBJ whole genome shotgun (WGS) entry which is preliminary data.</text>
</comment>
<dbReference type="AlphaFoldDB" id="A0AAN5D3X2"/>
<gene>
    <name evidence="1" type="ORF">PMAYCL1PPCAC_25359</name>
</gene>
<organism evidence="1 2">
    <name type="scientific">Pristionchus mayeri</name>
    <dbReference type="NCBI Taxonomy" id="1317129"/>
    <lineage>
        <taxon>Eukaryota</taxon>
        <taxon>Metazoa</taxon>
        <taxon>Ecdysozoa</taxon>
        <taxon>Nematoda</taxon>
        <taxon>Chromadorea</taxon>
        <taxon>Rhabditida</taxon>
        <taxon>Rhabditina</taxon>
        <taxon>Diplogasteromorpha</taxon>
        <taxon>Diplogasteroidea</taxon>
        <taxon>Neodiplogasteridae</taxon>
        <taxon>Pristionchus</taxon>
    </lineage>
</organism>
<protein>
    <submittedName>
        <fullName evidence="1">Uncharacterized protein</fullName>
    </submittedName>
</protein>
<feature type="non-terminal residue" evidence="1">
    <location>
        <position position="127"/>
    </location>
</feature>